<protein>
    <submittedName>
        <fullName evidence="2">DUF3848 domain-containing protein</fullName>
    </submittedName>
</protein>
<organism evidence="2 3">
    <name type="scientific">Phoenicibacter congonensis</name>
    <dbReference type="NCBI Taxonomy" id="1944646"/>
    <lineage>
        <taxon>Bacteria</taxon>
        <taxon>Bacillati</taxon>
        <taxon>Actinomycetota</taxon>
        <taxon>Coriobacteriia</taxon>
        <taxon>Eggerthellales</taxon>
        <taxon>Eggerthellaceae</taxon>
        <taxon>Phoenicibacter</taxon>
    </lineage>
</organism>
<evidence type="ECO:0000313" key="3">
    <source>
        <dbReference type="Proteomes" id="UP001168575"/>
    </source>
</evidence>
<proteinExistence type="predicted"/>
<dbReference type="Pfam" id="PF12959">
    <property type="entry name" value="DUF3848"/>
    <property type="match status" value="1"/>
</dbReference>
<keyword evidence="3" id="KW-1185">Reference proteome</keyword>
<reference evidence="2" key="1">
    <citation type="submission" date="2023-07" db="EMBL/GenBank/DDBJ databases">
        <title>Between Cages and Wild: Unraveling the Impact of Captivity on Animal Microbiomes and Antimicrobial Resistance.</title>
        <authorList>
            <person name="Schmartz G.P."/>
            <person name="Rehner J."/>
            <person name="Schuff M.J."/>
            <person name="Becker S.L."/>
            <person name="Kravczyk M."/>
            <person name="Gurevich A."/>
            <person name="Francke R."/>
            <person name="Mueller R."/>
            <person name="Keller V."/>
            <person name="Keller A."/>
        </authorList>
    </citation>
    <scope>NUCLEOTIDE SEQUENCE</scope>
    <source>
        <strain evidence="2">S12M_St_49</strain>
    </source>
</reference>
<evidence type="ECO:0000313" key="2">
    <source>
        <dbReference type="EMBL" id="MDO4842455.1"/>
    </source>
</evidence>
<dbReference type="EMBL" id="JAUMVS010000176">
    <property type="protein sequence ID" value="MDO4842455.1"/>
    <property type="molecule type" value="Genomic_DNA"/>
</dbReference>
<sequence length="113" mass="13378">MTTVDYNGLLYNKMKKEFDSFMSELKTKPPEQIIEGSYEKVIKEDLLAIFEYTEFSQTEAKSLYRLKAPLDDIYQEWCGNDMSYCDMLRETIDDRIKSAVKEMKAMQKDKDSR</sequence>
<dbReference type="Proteomes" id="UP001168575">
    <property type="component" value="Unassembled WGS sequence"/>
</dbReference>
<comment type="caution">
    <text evidence="2">The sequence shown here is derived from an EMBL/GenBank/DDBJ whole genome shotgun (WGS) entry which is preliminary data.</text>
</comment>
<accession>A0AA43RIP9</accession>
<dbReference type="AlphaFoldDB" id="A0AA43RIP9"/>
<dbReference type="InterPro" id="IPR024380">
    <property type="entry name" value="DUF3848"/>
</dbReference>
<feature type="domain" description="DUF3848" evidence="1">
    <location>
        <begin position="7"/>
        <end position="99"/>
    </location>
</feature>
<name>A0AA43RIP9_9ACTN</name>
<evidence type="ECO:0000259" key="1">
    <source>
        <dbReference type="Pfam" id="PF12959"/>
    </source>
</evidence>
<gene>
    <name evidence="2" type="ORF">Q3982_07260</name>
</gene>